<keyword evidence="2" id="KW-1185">Reference proteome</keyword>
<protein>
    <submittedName>
        <fullName evidence="1">Uncharacterized protein</fullName>
    </submittedName>
</protein>
<dbReference type="EMBL" id="QEAS01000008">
    <property type="protein sequence ID" value="PWG80565.1"/>
    <property type="molecule type" value="Genomic_DNA"/>
</dbReference>
<reference evidence="1 2" key="1">
    <citation type="submission" date="2018-04" db="EMBL/GenBank/DDBJ databases">
        <title>Pedobacter chongqingensis sp. nov., isolated from a rottenly hemp rope.</title>
        <authorList>
            <person name="Cai Y."/>
        </authorList>
    </citation>
    <scope>NUCLEOTIDE SEQUENCE [LARGE SCALE GENOMIC DNA]</scope>
    <source>
        <strain evidence="1 2">FJ4-8</strain>
    </source>
</reference>
<evidence type="ECO:0000313" key="2">
    <source>
        <dbReference type="Proteomes" id="UP000245647"/>
    </source>
</evidence>
<sequence length="103" mass="11951">MVKQGINPKTWYLIKKLYTKHFHESLHIKKSIFLTPLNWLLSPSIPKKLFKRAPEDGCRSCLTKTTAILYLKSFWIYDGSTLSLEEQDETAGQILGYQQEISC</sequence>
<evidence type="ECO:0000313" key="1">
    <source>
        <dbReference type="EMBL" id="PWG80565.1"/>
    </source>
</evidence>
<gene>
    <name evidence="1" type="ORF">DDR33_11050</name>
</gene>
<organism evidence="1 2">
    <name type="scientific">Pararcticibacter amylolyticus</name>
    <dbReference type="NCBI Taxonomy" id="2173175"/>
    <lineage>
        <taxon>Bacteria</taxon>
        <taxon>Pseudomonadati</taxon>
        <taxon>Bacteroidota</taxon>
        <taxon>Sphingobacteriia</taxon>
        <taxon>Sphingobacteriales</taxon>
        <taxon>Sphingobacteriaceae</taxon>
        <taxon>Pararcticibacter</taxon>
    </lineage>
</organism>
<dbReference type="Proteomes" id="UP000245647">
    <property type="component" value="Unassembled WGS sequence"/>
</dbReference>
<name>A0A2U2PGN0_9SPHI</name>
<accession>A0A2U2PGN0</accession>
<proteinExistence type="predicted"/>
<dbReference type="AlphaFoldDB" id="A0A2U2PGN0"/>
<comment type="caution">
    <text evidence="1">The sequence shown here is derived from an EMBL/GenBank/DDBJ whole genome shotgun (WGS) entry which is preliminary data.</text>
</comment>